<organism evidence="1 2">
    <name type="scientific">Liparis tanakae</name>
    <name type="common">Tanaka's snailfish</name>
    <dbReference type="NCBI Taxonomy" id="230148"/>
    <lineage>
        <taxon>Eukaryota</taxon>
        <taxon>Metazoa</taxon>
        <taxon>Chordata</taxon>
        <taxon>Craniata</taxon>
        <taxon>Vertebrata</taxon>
        <taxon>Euteleostomi</taxon>
        <taxon>Actinopterygii</taxon>
        <taxon>Neopterygii</taxon>
        <taxon>Teleostei</taxon>
        <taxon>Neoteleostei</taxon>
        <taxon>Acanthomorphata</taxon>
        <taxon>Eupercaria</taxon>
        <taxon>Perciformes</taxon>
        <taxon>Cottioidei</taxon>
        <taxon>Cottales</taxon>
        <taxon>Liparidae</taxon>
        <taxon>Liparis</taxon>
    </lineage>
</organism>
<proteinExistence type="predicted"/>
<dbReference type="AlphaFoldDB" id="A0A4Z2G1T0"/>
<accession>A0A4Z2G1T0</accession>
<evidence type="ECO:0000313" key="1">
    <source>
        <dbReference type="EMBL" id="TNN47508.1"/>
    </source>
</evidence>
<protein>
    <submittedName>
        <fullName evidence="1">Uncharacterized protein</fullName>
    </submittedName>
</protein>
<evidence type="ECO:0000313" key="2">
    <source>
        <dbReference type="Proteomes" id="UP000314294"/>
    </source>
</evidence>
<keyword evidence="2" id="KW-1185">Reference proteome</keyword>
<comment type="caution">
    <text evidence="1">The sequence shown here is derived from an EMBL/GenBank/DDBJ whole genome shotgun (WGS) entry which is preliminary data.</text>
</comment>
<dbReference type="Proteomes" id="UP000314294">
    <property type="component" value="Unassembled WGS sequence"/>
</dbReference>
<reference evidence="1 2" key="1">
    <citation type="submission" date="2019-03" db="EMBL/GenBank/DDBJ databases">
        <title>First draft genome of Liparis tanakae, snailfish: a comprehensive survey of snailfish specific genes.</title>
        <authorList>
            <person name="Kim W."/>
            <person name="Song I."/>
            <person name="Jeong J.-H."/>
            <person name="Kim D."/>
            <person name="Kim S."/>
            <person name="Ryu S."/>
            <person name="Song J.Y."/>
            <person name="Lee S.K."/>
        </authorList>
    </citation>
    <scope>NUCLEOTIDE SEQUENCE [LARGE SCALE GENOMIC DNA]</scope>
    <source>
        <tissue evidence="1">Muscle</tissue>
    </source>
</reference>
<gene>
    <name evidence="1" type="ORF">EYF80_042285</name>
</gene>
<name>A0A4Z2G1T0_9TELE</name>
<dbReference type="EMBL" id="SRLO01000739">
    <property type="protein sequence ID" value="TNN47508.1"/>
    <property type="molecule type" value="Genomic_DNA"/>
</dbReference>
<sequence length="150" mass="16605">MTQEGVIAQLAVKPGGRRPEFHVFLPTNTFVSHWRRSQNSPKTLRKTNPRLLRYKSPAAGPHATVVLLPAREGKLTPTKMSLSTFLTVQIALVELLGGPTLEDCGCTGAAAKNILMSHLFSFFLRLLRPAPSSRLTPSGLIHQRRMDPRQ</sequence>